<accession>K3WEV3</accession>
<keyword evidence="3" id="KW-1185">Reference proteome</keyword>
<name>K3WEV3_GLOUD</name>
<reference evidence="2" key="3">
    <citation type="submission" date="2015-02" db="UniProtKB">
        <authorList>
            <consortium name="EnsemblProtists"/>
        </authorList>
    </citation>
    <scope>IDENTIFICATION</scope>
    <source>
        <strain evidence="2">DAOM BR144</strain>
    </source>
</reference>
<evidence type="ECO:0000256" key="1">
    <source>
        <dbReference type="SAM" id="MobiDB-lite"/>
    </source>
</evidence>
<organism evidence="2 3">
    <name type="scientific">Globisporangium ultimum (strain ATCC 200006 / CBS 805.95 / DAOM BR144)</name>
    <name type="common">Pythium ultimum</name>
    <dbReference type="NCBI Taxonomy" id="431595"/>
    <lineage>
        <taxon>Eukaryota</taxon>
        <taxon>Sar</taxon>
        <taxon>Stramenopiles</taxon>
        <taxon>Oomycota</taxon>
        <taxon>Peronosporomycetes</taxon>
        <taxon>Pythiales</taxon>
        <taxon>Pythiaceae</taxon>
        <taxon>Globisporangium</taxon>
    </lineage>
</organism>
<dbReference type="HOGENOM" id="CLU_2270883_0_0_1"/>
<reference evidence="3" key="1">
    <citation type="journal article" date="2010" name="Genome Biol.">
        <title>Genome sequence of the necrotrophic plant pathogen Pythium ultimum reveals original pathogenicity mechanisms and effector repertoire.</title>
        <authorList>
            <person name="Levesque C.A."/>
            <person name="Brouwer H."/>
            <person name="Cano L."/>
            <person name="Hamilton J.P."/>
            <person name="Holt C."/>
            <person name="Huitema E."/>
            <person name="Raffaele S."/>
            <person name="Robideau G.P."/>
            <person name="Thines M."/>
            <person name="Win J."/>
            <person name="Zerillo M.M."/>
            <person name="Beakes G.W."/>
            <person name="Boore J.L."/>
            <person name="Busam D."/>
            <person name="Dumas B."/>
            <person name="Ferriera S."/>
            <person name="Fuerstenberg S.I."/>
            <person name="Gachon C.M."/>
            <person name="Gaulin E."/>
            <person name="Govers F."/>
            <person name="Grenville-Briggs L."/>
            <person name="Horner N."/>
            <person name="Hostetler J."/>
            <person name="Jiang R.H."/>
            <person name="Johnson J."/>
            <person name="Krajaejun T."/>
            <person name="Lin H."/>
            <person name="Meijer H.J."/>
            <person name="Moore B."/>
            <person name="Morris P."/>
            <person name="Phuntmart V."/>
            <person name="Puiu D."/>
            <person name="Shetty J."/>
            <person name="Stajich J.E."/>
            <person name="Tripathy S."/>
            <person name="Wawra S."/>
            <person name="van West P."/>
            <person name="Whitty B.R."/>
            <person name="Coutinho P.M."/>
            <person name="Henrissat B."/>
            <person name="Martin F."/>
            <person name="Thomas P.D."/>
            <person name="Tyler B.M."/>
            <person name="De Vries R.P."/>
            <person name="Kamoun S."/>
            <person name="Yandell M."/>
            <person name="Tisserat N."/>
            <person name="Buell C.R."/>
        </authorList>
    </citation>
    <scope>NUCLEOTIDE SEQUENCE</scope>
    <source>
        <strain evidence="3">DAOM:BR144</strain>
    </source>
</reference>
<feature type="region of interest" description="Disordered" evidence="1">
    <location>
        <begin position="1"/>
        <end position="35"/>
    </location>
</feature>
<feature type="compositionally biased region" description="Acidic residues" evidence="1">
    <location>
        <begin position="1"/>
        <end position="12"/>
    </location>
</feature>
<dbReference type="EnsemblProtists" id="PYU1_T003494">
    <property type="protein sequence ID" value="PYU1_T003494"/>
    <property type="gene ID" value="PYU1_G003484"/>
</dbReference>
<evidence type="ECO:0000313" key="3">
    <source>
        <dbReference type="Proteomes" id="UP000019132"/>
    </source>
</evidence>
<dbReference type="AlphaFoldDB" id="K3WEV3"/>
<dbReference type="VEuPathDB" id="FungiDB:PYU1_G003484"/>
<dbReference type="EMBL" id="GL376603">
    <property type="status" value="NOT_ANNOTATED_CDS"/>
    <property type="molecule type" value="Genomic_DNA"/>
</dbReference>
<reference evidence="3" key="2">
    <citation type="submission" date="2010-04" db="EMBL/GenBank/DDBJ databases">
        <authorList>
            <person name="Buell R."/>
            <person name="Hamilton J."/>
            <person name="Hostetler J."/>
        </authorList>
    </citation>
    <scope>NUCLEOTIDE SEQUENCE [LARGE SCALE GENOMIC DNA]</scope>
    <source>
        <strain evidence="3">DAOM:BR144</strain>
    </source>
</reference>
<proteinExistence type="predicted"/>
<evidence type="ECO:0000313" key="2">
    <source>
        <dbReference type="EnsemblProtists" id="PYU1_T003494"/>
    </source>
</evidence>
<sequence length="103" mass="11958">FQDDFGHEDEENREGLESADSGKNIQEENEDDAAEENEYQMIGRREMRQRAHSGNFLAKPHLLGPLRAMSTDSTVQDVDNNHHIQRRLARQLSLEEMEDLSNY</sequence>
<dbReference type="InParanoid" id="K3WEV3"/>
<dbReference type="Proteomes" id="UP000019132">
    <property type="component" value="Unassembled WGS sequence"/>
</dbReference>
<protein>
    <submittedName>
        <fullName evidence="2">Uncharacterized protein</fullName>
    </submittedName>
</protein>